<organism evidence="2 3">
    <name type="scientific">Xylona heveae (strain CBS 132557 / TC161)</name>
    <dbReference type="NCBI Taxonomy" id="1328760"/>
    <lineage>
        <taxon>Eukaryota</taxon>
        <taxon>Fungi</taxon>
        <taxon>Dikarya</taxon>
        <taxon>Ascomycota</taxon>
        <taxon>Pezizomycotina</taxon>
        <taxon>Xylonomycetes</taxon>
        <taxon>Xylonales</taxon>
        <taxon>Xylonaceae</taxon>
        <taxon>Xylona</taxon>
    </lineage>
</organism>
<proteinExistence type="predicted"/>
<feature type="region of interest" description="Disordered" evidence="1">
    <location>
        <begin position="22"/>
        <end position="113"/>
    </location>
</feature>
<evidence type="ECO:0000256" key="1">
    <source>
        <dbReference type="SAM" id="MobiDB-lite"/>
    </source>
</evidence>
<evidence type="ECO:0000313" key="2">
    <source>
        <dbReference type="EMBL" id="KZF22074.1"/>
    </source>
</evidence>
<dbReference type="InParanoid" id="A0A165GDW5"/>
<feature type="compositionally biased region" description="Polar residues" evidence="1">
    <location>
        <begin position="96"/>
        <end position="105"/>
    </location>
</feature>
<protein>
    <submittedName>
        <fullName evidence="2">Uncharacterized protein</fullName>
    </submittedName>
</protein>
<accession>A0A165GDW5</accession>
<name>A0A165GDW5_XYLHT</name>
<dbReference type="STRING" id="1328760.A0A165GDW5"/>
<gene>
    <name evidence="2" type="ORF">L228DRAFT_283261</name>
</gene>
<dbReference type="Proteomes" id="UP000076632">
    <property type="component" value="Unassembled WGS sequence"/>
</dbReference>
<keyword evidence="3" id="KW-1185">Reference proteome</keyword>
<dbReference type="GeneID" id="28901237"/>
<dbReference type="AlphaFoldDB" id="A0A165GDW5"/>
<feature type="region of interest" description="Disordered" evidence="1">
    <location>
        <begin position="287"/>
        <end position="308"/>
    </location>
</feature>
<reference evidence="2 3" key="1">
    <citation type="journal article" date="2016" name="Fungal Biol.">
        <title>The genome of Xylona heveae provides a window into fungal endophytism.</title>
        <authorList>
            <person name="Gazis R."/>
            <person name="Kuo A."/>
            <person name="Riley R."/>
            <person name="LaButti K."/>
            <person name="Lipzen A."/>
            <person name="Lin J."/>
            <person name="Amirebrahimi M."/>
            <person name="Hesse C.N."/>
            <person name="Spatafora J.W."/>
            <person name="Henrissat B."/>
            <person name="Hainaut M."/>
            <person name="Grigoriev I.V."/>
            <person name="Hibbett D.S."/>
        </authorList>
    </citation>
    <scope>NUCLEOTIDE SEQUENCE [LARGE SCALE GENOMIC DNA]</scope>
    <source>
        <strain evidence="2 3">TC161</strain>
    </source>
</reference>
<dbReference type="EMBL" id="KV407459">
    <property type="protein sequence ID" value="KZF22074.1"/>
    <property type="molecule type" value="Genomic_DNA"/>
</dbReference>
<dbReference type="OrthoDB" id="309640at2759"/>
<feature type="compositionally biased region" description="Basic and acidic residues" evidence="1">
    <location>
        <begin position="539"/>
        <end position="574"/>
    </location>
</feature>
<feature type="region of interest" description="Disordered" evidence="1">
    <location>
        <begin position="529"/>
        <end position="601"/>
    </location>
</feature>
<feature type="compositionally biased region" description="Polar residues" evidence="1">
    <location>
        <begin position="35"/>
        <end position="49"/>
    </location>
</feature>
<feature type="compositionally biased region" description="Basic and acidic residues" evidence="1">
    <location>
        <begin position="583"/>
        <end position="595"/>
    </location>
</feature>
<dbReference type="RefSeq" id="XP_018187629.1">
    <property type="nucleotide sequence ID" value="XM_018336100.1"/>
</dbReference>
<feature type="compositionally biased region" description="Acidic residues" evidence="1">
    <location>
        <begin position="290"/>
        <end position="299"/>
    </location>
</feature>
<sequence length="706" mass="79064">MEQSISLKKLAEPLFTAFRDRSQNYDSLEEEEESIASQDDTSLDDSISVNDDETPQEKLRASNTPASEEKTSSFKDYFVRLSRGNTEPLPPAEVLTNAQQGNSSGELAPPPSSLLRQSEAISFDSIFKAAAAQLIRNDPNRRKASSVPRISRPLVQETQAQRPKTLPQKKDAVQKKRVEFRKTPSVRIIRNNTTTTATNASRASVAARAPSTSRPSIVLQETQTPPKKIFRPTPGQAAFMATGMGLFAPHPLLPRSDSEFENGLHMLKEAAHDWARKWFGYKLFDSSDANSDEDSENEADPGLSRKEQRQKQRQAILFELYDLCETHPELVKYAGWIADGHYGWEEIFLDPDQRAVLVYGILGKVFEVHVFGRLLFGGTQSQVTALLSLEKESAHREGFKRTALRAAAVKTFLGDDIVPPAFESDVEQLTLRIYTLLSSLLPRSSFTSTTTTTTITTNAESNPDPAAAATAATATAATISPVINQFVSSLHALVRQAGKIAVDMRREDTIYYISPTYKDEMYDGKEMRGINFTPHKWGPRSDEERHRRRYEREAESKMERLQADTKTERQQDKSKTKRQQQKSAKDIEPKPKPWDEVNEGIPRSSRLPLVKVVCFPCITAYRPGSGREGGEDDGYRMRIISRADVFLHWGSQRSTKVRVTTEGKEKATNRPPLLKDPNDLTLVEWLEKIGEEKKKAGGKSAGCVVM</sequence>
<evidence type="ECO:0000313" key="3">
    <source>
        <dbReference type="Proteomes" id="UP000076632"/>
    </source>
</evidence>